<dbReference type="NCBIfam" id="TIGR02174">
    <property type="entry name" value="CXXU_selWTH"/>
    <property type="match status" value="1"/>
</dbReference>
<dbReference type="InterPro" id="IPR036249">
    <property type="entry name" value="Thioredoxin-like_sf"/>
</dbReference>
<comment type="caution">
    <text evidence="2">The sequence shown here is derived from an EMBL/GenBank/DDBJ whole genome shotgun (WGS) entry which is preliminary data.</text>
</comment>
<evidence type="ECO:0000256" key="1">
    <source>
        <dbReference type="ARBA" id="ARBA00023284"/>
    </source>
</evidence>
<dbReference type="Pfam" id="PF10262">
    <property type="entry name" value="Rdx"/>
    <property type="match status" value="1"/>
</dbReference>
<protein>
    <recommendedName>
        <fullName evidence="4">Selenoprotein</fullName>
    </recommendedName>
</protein>
<dbReference type="InterPro" id="IPR011893">
    <property type="entry name" value="Selenoprotein_Rdx-typ"/>
</dbReference>
<gene>
    <name evidence="2" type="ORF">CIB95_12855</name>
</gene>
<evidence type="ECO:0000313" key="2">
    <source>
        <dbReference type="EMBL" id="OZM56298.1"/>
    </source>
</evidence>
<dbReference type="EMBL" id="NPIA01000007">
    <property type="protein sequence ID" value="OZM56298.1"/>
    <property type="molecule type" value="Genomic_DNA"/>
</dbReference>
<dbReference type="Gene3D" id="3.40.30.10">
    <property type="entry name" value="Glutaredoxin"/>
    <property type="match status" value="1"/>
</dbReference>
<keyword evidence="3" id="KW-1185">Reference proteome</keyword>
<reference evidence="2 3" key="2">
    <citation type="submission" date="2017-09" db="EMBL/GenBank/DDBJ databases">
        <title>Bacillus patelloidae sp. nov., isolated from the intestinal tract of a marine limpet.</title>
        <authorList>
            <person name="Liu R."/>
            <person name="Dong C."/>
            <person name="Shao Z."/>
        </authorList>
    </citation>
    <scope>NUCLEOTIDE SEQUENCE [LARGE SCALE GENOMIC DNA]</scope>
    <source>
        <strain evidence="2 3">SA5d-4</strain>
    </source>
</reference>
<dbReference type="SUPFAM" id="SSF52833">
    <property type="entry name" value="Thioredoxin-like"/>
    <property type="match status" value="1"/>
</dbReference>
<sequence>MIPSSKGAFEVTVNGTKIYSKLEIGKFPATNAMIEEMDKLAK</sequence>
<dbReference type="AlphaFoldDB" id="A0A263BRV5"/>
<reference evidence="3" key="1">
    <citation type="submission" date="2017-08" db="EMBL/GenBank/DDBJ databases">
        <authorList>
            <person name="Huang Z."/>
        </authorList>
    </citation>
    <scope>NUCLEOTIDE SEQUENCE [LARGE SCALE GENOMIC DNA]</scope>
    <source>
        <strain evidence="3">SA5d-4</strain>
    </source>
</reference>
<evidence type="ECO:0000313" key="3">
    <source>
        <dbReference type="Proteomes" id="UP000217083"/>
    </source>
</evidence>
<proteinExistence type="predicted"/>
<keyword evidence="1" id="KW-0676">Redox-active center</keyword>
<organism evidence="2 3">
    <name type="scientific">Lottiidibacillus patelloidae</name>
    <dbReference type="NCBI Taxonomy" id="2670334"/>
    <lineage>
        <taxon>Bacteria</taxon>
        <taxon>Bacillati</taxon>
        <taxon>Bacillota</taxon>
        <taxon>Bacilli</taxon>
        <taxon>Bacillales</taxon>
        <taxon>Bacillaceae</taxon>
        <taxon>Lottiidibacillus</taxon>
    </lineage>
</organism>
<accession>A0A263BRV5</accession>
<dbReference type="Proteomes" id="UP000217083">
    <property type="component" value="Unassembled WGS sequence"/>
</dbReference>
<evidence type="ECO:0008006" key="4">
    <source>
        <dbReference type="Google" id="ProtNLM"/>
    </source>
</evidence>
<name>A0A263BRV5_9BACI</name>